<organism evidence="3 4">
    <name type="scientific">Fusarium mexicanum</name>
    <dbReference type="NCBI Taxonomy" id="751941"/>
    <lineage>
        <taxon>Eukaryota</taxon>
        <taxon>Fungi</taxon>
        <taxon>Dikarya</taxon>
        <taxon>Ascomycota</taxon>
        <taxon>Pezizomycotina</taxon>
        <taxon>Sordariomycetes</taxon>
        <taxon>Hypocreomycetidae</taxon>
        <taxon>Hypocreales</taxon>
        <taxon>Nectriaceae</taxon>
        <taxon>Fusarium</taxon>
        <taxon>Fusarium fujikuroi species complex</taxon>
    </lineage>
</organism>
<proteinExistence type="predicted"/>
<name>A0A8H5JE80_9HYPO</name>
<dbReference type="InterPro" id="IPR027417">
    <property type="entry name" value="P-loop_NTPase"/>
</dbReference>
<feature type="domain" description="Nephrocystin 3-like N-terminal" evidence="2">
    <location>
        <begin position="62"/>
        <end position="194"/>
    </location>
</feature>
<dbReference type="Proteomes" id="UP000522262">
    <property type="component" value="Unassembled WGS sequence"/>
</dbReference>
<accession>A0A8H5JE80</accession>
<reference evidence="3 4" key="1">
    <citation type="submission" date="2020-05" db="EMBL/GenBank/DDBJ databases">
        <title>Identification and distribution of gene clusters putatively required for synthesis of sphingolipid metabolism inhibitors in phylogenetically diverse species of the filamentous fungus Fusarium.</title>
        <authorList>
            <person name="Kim H.-S."/>
            <person name="Busman M."/>
            <person name="Brown D.W."/>
            <person name="Divon H."/>
            <person name="Uhlig S."/>
            <person name="Proctor R.H."/>
        </authorList>
    </citation>
    <scope>NUCLEOTIDE SEQUENCE [LARGE SCALE GENOMIC DNA]</scope>
    <source>
        <strain evidence="3 4">NRRL 53147</strain>
    </source>
</reference>
<evidence type="ECO:0000256" key="1">
    <source>
        <dbReference type="ARBA" id="ARBA00022737"/>
    </source>
</evidence>
<sequence>MVEAIGLAASIAGLVRLTGSVFKQVTKFCKEAKDAPSKAQDFCTQTRDLTGIIKNLRLLTSFSSIPGSGKTVLCGLVIETVLEQSDHLTAVCFAFCDYKNPDSCLPENILAVLAVQLGLQGEEAFDLLGEDFDMLHPDDKLPTKPRLDDLMKLVGCVSQAYEKVFVIVDGLDECGDQVARMTRSLEAIVNESEIVSSALFSRKEQEIREQLAEGFEHIEVSAHVNDLEEYTIAADAALSGEQAELSTVHQLPKVPLHVAVFLLSPKLYQFLIDSGVDVKVVRGNFTQLAMIIALKGEGSLDEKMKNPRLME</sequence>
<dbReference type="PANTHER" id="PTHR10039:SF15">
    <property type="entry name" value="NACHT DOMAIN-CONTAINING PROTEIN"/>
    <property type="match status" value="1"/>
</dbReference>
<dbReference type="Pfam" id="PF24883">
    <property type="entry name" value="NPHP3_N"/>
    <property type="match status" value="1"/>
</dbReference>
<evidence type="ECO:0000259" key="2">
    <source>
        <dbReference type="Pfam" id="PF24883"/>
    </source>
</evidence>
<keyword evidence="4" id="KW-1185">Reference proteome</keyword>
<dbReference type="AlphaFoldDB" id="A0A8H5JE80"/>
<dbReference type="Gene3D" id="3.40.50.300">
    <property type="entry name" value="P-loop containing nucleotide triphosphate hydrolases"/>
    <property type="match status" value="1"/>
</dbReference>
<dbReference type="EMBL" id="JAAOAM010000059">
    <property type="protein sequence ID" value="KAF5552588.1"/>
    <property type="molecule type" value="Genomic_DNA"/>
</dbReference>
<keyword evidence="1" id="KW-0677">Repeat</keyword>
<dbReference type="InterPro" id="IPR056884">
    <property type="entry name" value="NPHP3-like_N"/>
</dbReference>
<comment type="caution">
    <text evidence="3">The sequence shown here is derived from an EMBL/GenBank/DDBJ whole genome shotgun (WGS) entry which is preliminary data.</text>
</comment>
<evidence type="ECO:0000313" key="4">
    <source>
        <dbReference type="Proteomes" id="UP000522262"/>
    </source>
</evidence>
<gene>
    <name evidence="3" type="ORF">FMEXI_2739</name>
</gene>
<evidence type="ECO:0000313" key="3">
    <source>
        <dbReference type="EMBL" id="KAF5552588.1"/>
    </source>
</evidence>
<dbReference type="PANTHER" id="PTHR10039">
    <property type="entry name" value="AMELOGENIN"/>
    <property type="match status" value="1"/>
</dbReference>
<protein>
    <recommendedName>
        <fullName evidence="2">Nephrocystin 3-like N-terminal domain-containing protein</fullName>
    </recommendedName>
</protein>